<dbReference type="AlphaFoldDB" id="K9WFM4"/>
<keyword evidence="2" id="KW-1185">Reference proteome</keyword>
<sequence length="40" mass="4694">MLSLIFVKNKEDYQCAYNILSKIKNTGRSLSDKVDRFNLQ</sequence>
<accession>K9WFM4</accession>
<evidence type="ECO:0000313" key="2">
    <source>
        <dbReference type="Proteomes" id="UP000010471"/>
    </source>
</evidence>
<dbReference type="KEGG" id="mic:Mic7113_3482"/>
<reference evidence="1 2" key="1">
    <citation type="submission" date="2012-06" db="EMBL/GenBank/DDBJ databases">
        <title>Finished chromosome of genome of Microcoleus sp. PCC 7113.</title>
        <authorList>
            <consortium name="US DOE Joint Genome Institute"/>
            <person name="Gugger M."/>
            <person name="Coursin T."/>
            <person name="Rippka R."/>
            <person name="Tandeau De Marsac N."/>
            <person name="Huntemann M."/>
            <person name="Wei C.-L."/>
            <person name="Han J."/>
            <person name="Detter J.C."/>
            <person name="Han C."/>
            <person name="Tapia R."/>
            <person name="Chen A."/>
            <person name="Kyrpides N."/>
            <person name="Mavromatis K."/>
            <person name="Markowitz V."/>
            <person name="Szeto E."/>
            <person name="Ivanova N."/>
            <person name="Pagani I."/>
            <person name="Pati A."/>
            <person name="Goodwin L."/>
            <person name="Nordberg H.P."/>
            <person name="Cantor M.N."/>
            <person name="Hua S.X."/>
            <person name="Woyke T."/>
            <person name="Kerfeld C.A."/>
        </authorList>
    </citation>
    <scope>NUCLEOTIDE SEQUENCE [LARGE SCALE GENOMIC DNA]</scope>
    <source>
        <strain evidence="1 2">PCC 7113</strain>
    </source>
</reference>
<protein>
    <submittedName>
        <fullName evidence="1">Uncharacterized protein</fullName>
    </submittedName>
</protein>
<evidence type="ECO:0000313" key="1">
    <source>
        <dbReference type="EMBL" id="AFZ19210.1"/>
    </source>
</evidence>
<organism evidence="1 2">
    <name type="scientific">Allocoleopsis franciscana PCC 7113</name>
    <dbReference type="NCBI Taxonomy" id="1173027"/>
    <lineage>
        <taxon>Bacteria</taxon>
        <taxon>Bacillati</taxon>
        <taxon>Cyanobacteriota</taxon>
        <taxon>Cyanophyceae</taxon>
        <taxon>Coleofasciculales</taxon>
        <taxon>Coleofasciculaceae</taxon>
        <taxon>Allocoleopsis</taxon>
        <taxon>Allocoleopsis franciscana</taxon>
    </lineage>
</organism>
<dbReference type="EMBL" id="CP003630">
    <property type="protein sequence ID" value="AFZ19210.1"/>
    <property type="molecule type" value="Genomic_DNA"/>
</dbReference>
<dbReference type="Proteomes" id="UP000010471">
    <property type="component" value="Chromosome"/>
</dbReference>
<name>K9WFM4_9CYAN</name>
<gene>
    <name evidence="1" type="ORF">Mic7113_3482</name>
</gene>
<proteinExistence type="predicted"/>
<dbReference type="HOGENOM" id="CLU_3292486_0_0_3"/>